<keyword evidence="2" id="KW-1185">Reference proteome</keyword>
<sequence length="109" mass="12639">MHYPPGFAYPDRFVSLAQSGKYLYNPAVEFLDADTEYAHRLLQFVTDVNPACIPFAKVDDRFFCFDANLNGRIVVVDIVDRSTDNLSDFEPWFLEYEKEAHSFQRHPVA</sequence>
<organism evidence="1 2">
    <name type="scientific">Piscinibacterium candidicorallinum</name>
    <dbReference type="NCBI Taxonomy" id="1793872"/>
    <lineage>
        <taxon>Bacteria</taxon>
        <taxon>Pseudomonadati</taxon>
        <taxon>Pseudomonadota</taxon>
        <taxon>Betaproteobacteria</taxon>
        <taxon>Burkholderiales</taxon>
        <taxon>Piscinibacterium</taxon>
    </lineage>
</organism>
<evidence type="ECO:0008006" key="3">
    <source>
        <dbReference type="Google" id="ProtNLM"/>
    </source>
</evidence>
<dbReference type="EMBL" id="JBHRTI010000003">
    <property type="protein sequence ID" value="MFC3146240.1"/>
    <property type="molecule type" value="Genomic_DNA"/>
</dbReference>
<proteinExistence type="predicted"/>
<name>A0ABV7H1Y6_9BURK</name>
<accession>A0ABV7H1Y6</accession>
<dbReference type="RefSeq" id="WP_414859548.1">
    <property type="nucleotide sequence ID" value="NZ_CP180191.1"/>
</dbReference>
<comment type="caution">
    <text evidence="1">The sequence shown here is derived from an EMBL/GenBank/DDBJ whole genome shotgun (WGS) entry which is preliminary data.</text>
</comment>
<evidence type="ECO:0000313" key="1">
    <source>
        <dbReference type="EMBL" id="MFC3146240.1"/>
    </source>
</evidence>
<protein>
    <recommendedName>
        <fullName evidence="3">SMI1 / KNR4 family (SUKH-1)</fullName>
    </recommendedName>
</protein>
<evidence type="ECO:0000313" key="2">
    <source>
        <dbReference type="Proteomes" id="UP001595556"/>
    </source>
</evidence>
<dbReference type="Proteomes" id="UP001595556">
    <property type="component" value="Unassembled WGS sequence"/>
</dbReference>
<reference evidence="2" key="1">
    <citation type="journal article" date="2019" name="Int. J. Syst. Evol. Microbiol.">
        <title>The Global Catalogue of Microorganisms (GCM) 10K type strain sequencing project: providing services to taxonomists for standard genome sequencing and annotation.</title>
        <authorList>
            <consortium name="The Broad Institute Genomics Platform"/>
            <consortium name="The Broad Institute Genome Sequencing Center for Infectious Disease"/>
            <person name="Wu L."/>
            <person name="Ma J."/>
        </authorList>
    </citation>
    <scope>NUCLEOTIDE SEQUENCE [LARGE SCALE GENOMIC DNA]</scope>
    <source>
        <strain evidence="2">KCTC 52168</strain>
    </source>
</reference>
<gene>
    <name evidence="1" type="ORF">ACFOEN_01140</name>
</gene>